<keyword evidence="3 10" id="KW-0479">Metal-binding</keyword>
<dbReference type="InterPro" id="IPR004881">
    <property type="entry name" value="Ribosome_biogen_GTPase_RsgA"/>
</dbReference>
<keyword evidence="14" id="KW-1185">Reference proteome</keyword>
<accession>A0A7G9WCD8</accession>
<dbReference type="PROSITE" id="PS50936">
    <property type="entry name" value="ENGC_GTPASE"/>
    <property type="match status" value="1"/>
</dbReference>
<keyword evidence="8 10" id="KW-0694">RNA-binding</keyword>
<evidence type="ECO:0000313" key="13">
    <source>
        <dbReference type="EMBL" id="QNO16350.1"/>
    </source>
</evidence>
<dbReference type="Pfam" id="PF03193">
    <property type="entry name" value="RsgA_GTPase"/>
    <property type="match status" value="1"/>
</dbReference>
<feature type="domain" description="EngC GTPase" evidence="11">
    <location>
        <begin position="64"/>
        <end position="211"/>
    </location>
</feature>
<reference evidence="13 14" key="1">
    <citation type="submission" date="2020-07" db="EMBL/GenBank/DDBJ databases">
        <title>Alkalicella. sp. LB2 genome.</title>
        <authorList>
            <person name="Postec A."/>
            <person name="Quemeneur M."/>
        </authorList>
    </citation>
    <scope>NUCLEOTIDE SEQUENCE [LARGE SCALE GENOMIC DNA]</scope>
    <source>
        <strain evidence="13 14">LB2</strain>
    </source>
</reference>
<evidence type="ECO:0000259" key="11">
    <source>
        <dbReference type="PROSITE" id="PS50936"/>
    </source>
</evidence>
<feature type="binding site" evidence="10">
    <location>
        <begin position="155"/>
        <end position="163"/>
    </location>
    <ligand>
        <name>GTP</name>
        <dbReference type="ChEBI" id="CHEBI:37565"/>
    </ligand>
</feature>
<evidence type="ECO:0000256" key="4">
    <source>
        <dbReference type="ARBA" id="ARBA00022730"/>
    </source>
</evidence>
<feature type="binding site" evidence="10">
    <location>
        <position position="249"/>
    </location>
    <ligand>
        <name>Zn(2+)</name>
        <dbReference type="ChEBI" id="CHEBI:29105"/>
    </ligand>
</feature>
<organism evidence="13 14">
    <name type="scientific">Alkalicella caledoniensis</name>
    <dbReference type="NCBI Taxonomy" id="2731377"/>
    <lineage>
        <taxon>Bacteria</taxon>
        <taxon>Bacillati</taxon>
        <taxon>Bacillota</taxon>
        <taxon>Clostridia</taxon>
        <taxon>Eubacteriales</taxon>
        <taxon>Proteinivoracaceae</taxon>
        <taxon>Alkalicella</taxon>
    </lineage>
</organism>
<comment type="function">
    <text evidence="10">One of several proteins that assist in the late maturation steps of the functional core of the 30S ribosomal subunit. Helps release RbfA from mature subunits. May play a role in the assembly of ribosomal proteins into the subunit. Circularly permuted GTPase that catalyzes slow GTP hydrolysis, GTPase activity is stimulated by the 30S ribosomal subunit.</text>
</comment>
<dbReference type="InterPro" id="IPR010914">
    <property type="entry name" value="RsgA_GTPase_dom"/>
</dbReference>
<evidence type="ECO:0000259" key="12">
    <source>
        <dbReference type="PROSITE" id="PS51721"/>
    </source>
</evidence>
<dbReference type="GO" id="GO:0042274">
    <property type="term" value="P:ribosomal small subunit biogenesis"/>
    <property type="evidence" value="ECO:0007669"/>
    <property type="project" value="UniProtKB-UniRule"/>
</dbReference>
<evidence type="ECO:0000256" key="1">
    <source>
        <dbReference type="ARBA" id="ARBA00022490"/>
    </source>
</evidence>
<dbReference type="Proteomes" id="UP000516160">
    <property type="component" value="Chromosome"/>
</dbReference>
<dbReference type="GO" id="GO:0005737">
    <property type="term" value="C:cytoplasm"/>
    <property type="evidence" value="ECO:0007669"/>
    <property type="project" value="UniProtKB-SubCell"/>
</dbReference>
<evidence type="ECO:0000256" key="9">
    <source>
        <dbReference type="ARBA" id="ARBA00023134"/>
    </source>
</evidence>
<dbReference type="PROSITE" id="PS51721">
    <property type="entry name" value="G_CP"/>
    <property type="match status" value="1"/>
</dbReference>
<gene>
    <name evidence="10 13" type="primary">rsgA</name>
    <name evidence="13" type="ORF">HYG86_17015</name>
</gene>
<comment type="cofactor">
    <cofactor evidence="10">
        <name>Zn(2+)</name>
        <dbReference type="ChEBI" id="CHEBI:29105"/>
    </cofactor>
    <text evidence="10">Binds 1 zinc ion per subunit.</text>
</comment>
<evidence type="ECO:0000256" key="2">
    <source>
        <dbReference type="ARBA" id="ARBA00022517"/>
    </source>
</evidence>
<keyword evidence="5 10" id="KW-0547">Nucleotide-binding</keyword>
<feature type="binding site" evidence="10">
    <location>
        <position position="243"/>
    </location>
    <ligand>
        <name>Zn(2+)</name>
        <dbReference type="ChEBI" id="CHEBI:29105"/>
    </ligand>
</feature>
<name>A0A7G9WCD8_ALKCA</name>
<comment type="similarity">
    <text evidence="10">Belongs to the TRAFAC class YlqF/YawG GTPase family. RsgA subfamily.</text>
</comment>
<evidence type="ECO:0000256" key="10">
    <source>
        <dbReference type="HAMAP-Rule" id="MF_01820"/>
    </source>
</evidence>
<dbReference type="PANTHER" id="PTHR32120:SF11">
    <property type="entry name" value="SMALL RIBOSOMAL SUBUNIT BIOGENESIS GTPASE RSGA 1, MITOCHONDRIAL-RELATED"/>
    <property type="match status" value="1"/>
</dbReference>
<feature type="binding site" evidence="10">
    <location>
        <position position="241"/>
    </location>
    <ligand>
        <name>Zn(2+)</name>
        <dbReference type="ChEBI" id="CHEBI:29105"/>
    </ligand>
</feature>
<dbReference type="SUPFAM" id="SSF50249">
    <property type="entry name" value="Nucleic acid-binding proteins"/>
    <property type="match status" value="1"/>
</dbReference>
<evidence type="ECO:0000313" key="14">
    <source>
        <dbReference type="Proteomes" id="UP000516160"/>
    </source>
</evidence>
<dbReference type="InterPro" id="IPR027417">
    <property type="entry name" value="P-loop_NTPase"/>
</dbReference>
<dbReference type="CDD" id="cd01854">
    <property type="entry name" value="YjeQ_EngC"/>
    <property type="match status" value="1"/>
</dbReference>
<dbReference type="PANTHER" id="PTHR32120">
    <property type="entry name" value="SMALL RIBOSOMAL SUBUNIT BIOGENESIS GTPASE RSGA"/>
    <property type="match status" value="1"/>
</dbReference>
<evidence type="ECO:0000256" key="7">
    <source>
        <dbReference type="ARBA" id="ARBA00022833"/>
    </source>
</evidence>
<dbReference type="GO" id="GO:0003924">
    <property type="term" value="F:GTPase activity"/>
    <property type="evidence" value="ECO:0007669"/>
    <property type="project" value="UniProtKB-UniRule"/>
</dbReference>
<keyword evidence="9 10" id="KW-0342">GTP-binding</keyword>
<protein>
    <recommendedName>
        <fullName evidence="10">Small ribosomal subunit biogenesis GTPase RsgA</fullName>
        <ecNumber evidence="10">3.6.1.-</ecNumber>
    </recommendedName>
</protein>
<dbReference type="InterPro" id="IPR030378">
    <property type="entry name" value="G_CP_dom"/>
</dbReference>
<dbReference type="Gene3D" id="3.40.50.300">
    <property type="entry name" value="P-loop containing nucleotide triphosphate hydrolases"/>
    <property type="match status" value="1"/>
</dbReference>
<dbReference type="Pfam" id="PF16745">
    <property type="entry name" value="RsgA_N"/>
    <property type="match status" value="1"/>
</dbReference>
<keyword evidence="1 10" id="KW-0963">Cytoplasm</keyword>
<sequence>MSGFYYVKVPNEPVFECRARGKFKKNNIKPVVGDLVEIQAIGNGQGVIEIILPRKNCLVRPSVANIDQLMVVFAATSPEPDFLLMDRLTVLAEKNKLFVTICITKTDLDDRNNFNKVVGRYSNTDYNIIGLSNKLNRGIEDIKDVLAGKLSTLSGPSGVGKSTLINTINPNFKLNVGDVSIKTKRGKHTTTHCELLEVIEDGFVVDTPGFTSLELEGISEYELAKYFPDFNKFNNCQFVSCAHENEELCGVKDAVKSGELSKERYKNYLLLLQEVRENGGKYR</sequence>
<keyword evidence="7 10" id="KW-0862">Zinc</keyword>
<evidence type="ECO:0000256" key="5">
    <source>
        <dbReference type="ARBA" id="ARBA00022741"/>
    </source>
</evidence>
<dbReference type="NCBIfam" id="TIGR00157">
    <property type="entry name" value="ribosome small subunit-dependent GTPase A"/>
    <property type="match status" value="1"/>
</dbReference>
<dbReference type="AlphaFoldDB" id="A0A7G9WCD8"/>
<comment type="subunit">
    <text evidence="10">Monomer. Associates with 30S ribosomal subunit, binds 16S rRNA.</text>
</comment>
<dbReference type="GO" id="GO:0005525">
    <property type="term" value="F:GTP binding"/>
    <property type="evidence" value="ECO:0007669"/>
    <property type="project" value="UniProtKB-UniRule"/>
</dbReference>
<evidence type="ECO:0000256" key="8">
    <source>
        <dbReference type="ARBA" id="ARBA00022884"/>
    </source>
</evidence>
<comment type="subcellular location">
    <subcellularLocation>
        <location evidence="10">Cytoplasm</location>
    </subcellularLocation>
</comment>
<dbReference type="EC" id="3.6.1.-" evidence="10"/>
<proteinExistence type="inferred from homology"/>
<dbReference type="GO" id="GO:0046872">
    <property type="term" value="F:metal ion binding"/>
    <property type="evidence" value="ECO:0007669"/>
    <property type="project" value="UniProtKB-KW"/>
</dbReference>
<dbReference type="GO" id="GO:0019843">
    <property type="term" value="F:rRNA binding"/>
    <property type="evidence" value="ECO:0007669"/>
    <property type="project" value="UniProtKB-KW"/>
</dbReference>
<dbReference type="KEGG" id="acae:HYG86_17015"/>
<evidence type="ECO:0000256" key="6">
    <source>
        <dbReference type="ARBA" id="ARBA00022801"/>
    </source>
</evidence>
<keyword evidence="6 10" id="KW-0378">Hydrolase</keyword>
<dbReference type="Gene3D" id="2.40.50.140">
    <property type="entry name" value="Nucleic acid-binding proteins"/>
    <property type="match status" value="1"/>
</dbReference>
<dbReference type="HAMAP" id="MF_01820">
    <property type="entry name" value="GTPase_RsgA"/>
    <property type="match status" value="1"/>
</dbReference>
<dbReference type="SUPFAM" id="SSF52540">
    <property type="entry name" value="P-loop containing nucleoside triphosphate hydrolases"/>
    <property type="match status" value="1"/>
</dbReference>
<feature type="binding site" evidence="10">
    <location>
        <begin position="104"/>
        <end position="107"/>
    </location>
    <ligand>
        <name>GTP</name>
        <dbReference type="ChEBI" id="CHEBI:37565"/>
    </ligand>
</feature>
<keyword evidence="4 10" id="KW-0699">rRNA-binding</keyword>
<feature type="domain" description="CP-type G" evidence="12">
    <location>
        <begin position="55"/>
        <end position="213"/>
    </location>
</feature>
<dbReference type="InterPro" id="IPR012340">
    <property type="entry name" value="NA-bd_OB-fold"/>
</dbReference>
<keyword evidence="2 10" id="KW-0690">Ribosome biogenesis</keyword>
<evidence type="ECO:0000256" key="3">
    <source>
        <dbReference type="ARBA" id="ARBA00022723"/>
    </source>
</evidence>
<feature type="binding site" evidence="10">
    <location>
        <position position="236"/>
    </location>
    <ligand>
        <name>Zn(2+)</name>
        <dbReference type="ChEBI" id="CHEBI:29105"/>
    </ligand>
</feature>
<dbReference type="EMBL" id="CP058559">
    <property type="protein sequence ID" value="QNO16350.1"/>
    <property type="molecule type" value="Genomic_DNA"/>
</dbReference>
<dbReference type="Gene3D" id="1.10.40.50">
    <property type="entry name" value="Probable gtpase engc, domain 3"/>
    <property type="match status" value="1"/>
</dbReference>
<dbReference type="CDD" id="cd04466">
    <property type="entry name" value="S1_YloQ_GTPase"/>
    <property type="match status" value="1"/>
</dbReference>
<dbReference type="InterPro" id="IPR031944">
    <property type="entry name" value="RsgA_N"/>
</dbReference>